<dbReference type="STRING" id="2903.R1CUL2"/>
<evidence type="ECO:0000256" key="8">
    <source>
        <dbReference type="SAM" id="MobiDB-lite"/>
    </source>
</evidence>
<evidence type="ECO:0000256" key="4">
    <source>
        <dbReference type="ARBA" id="ARBA00022777"/>
    </source>
</evidence>
<comment type="similarity">
    <text evidence="7">Belongs to the protein kinase superfamily.</text>
</comment>
<dbReference type="PROSITE" id="PS50011">
    <property type="entry name" value="PROTEIN_KINASE_DOM"/>
    <property type="match status" value="1"/>
</dbReference>
<dbReference type="PaxDb" id="2903-EOD26367"/>
<dbReference type="InterPro" id="IPR017441">
    <property type="entry name" value="Protein_kinase_ATP_BS"/>
</dbReference>
<keyword evidence="5 6" id="KW-0067">ATP-binding</keyword>
<feature type="domain" description="Protein kinase" evidence="9">
    <location>
        <begin position="36"/>
        <end position="347"/>
    </location>
</feature>
<sequence>MPYFPSEEEVQKLKASARCDQPGDDLNSVPSACRFRCSSHRLGDGTWGQVFAGRRNARGAASEFAVKVISPSRTHNTSFTPSQLVKSEGYVMERLGDHPNIVKLVAHGPAASLFASPKRKSLLRAPWSDPAPSLTGAHCLVLERVRGGELYAFLSKFERAHGHPLPEETACEIFRGIAAGLAHCHSCGVVHRDLKIENVLLTNDGVKLIDFGLSHAHSLDSDGSWANEQLLDICGSHGYIAPEVVLSREPGSGYDSYAADVWSLGVCLVAMLGGFLPFAADQRRFASQVRVLRHAEKLGRSATRAIFGWSPRWCNLSVGAISLIDSLLALDPRERPSVAAVLQHPWISSHSHGEECAIEREGPTSPIGSHDLGKRSDSPRSILESLDRGL</sequence>
<dbReference type="RefSeq" id="XP_005778796.1">
    <property type="nucleotide sequence ID" value="XM_005778739.1"/>
</dbReference>
<dbReference type="PROSITE" id="PS00108">
    <property type="entry name" value="PROTEIN_KINASE_ST"/>
    <property type="match status" value="1"/>
</dbReference>
<keyword evidence="3 6" id="KW-0547">Nucleotide-binding</keyword>
<keyword evidence="4" id="KW-0418">Kinase</keyword>
<dbReference type="SUPFAM" id="SSF56112">
    <property type="entry name" value="Protein kinase-like (PK-like)"/>
    <property type="match status" value="1"/>
</dbReference>
<protein>
    <recommendedName>
        <fullName evidence="9">Protein kinase domain-containing protein</fullName>
    </recommendedName>
</protein>
<dbReference type="InterPro" id="IPR050205">
    <property type="entry name" value="CDPK_Ser/Thr_kinases"/>
</dbReference>
<keyword evidence="11" id="KW-1185">Reference proteome</keyword>
<evidence type="ECO:0000256" key="3">
    <source>
        <dbReference type="ARBA" id="ARBA00022741"/>
    </source>
</evidence>
<feature type="binding site" evidence="6">
    <location>
        <position position="67"/>
    </location>
    <ligand>
        <name>ATP</name>
        <dbReference type="ChEBI" id="CHEBI:30616"/>
    </ligand>
</feature>
<evidence type="ECO:0000259" key="9">
    <source>
        <dbReference type="PROSITE" id="PS50011"/>
    </source>
</evidence>
<dbReference type="HOGENOM" id="CLU_000288_63_0_1"/>
<dbReference type="PROSITE" id="PS00107">
    <property type="entry name" value="PROTEIN_KINASE_ATP"/>
    <property type="match status" value="1"/>
</dbReference>
<dbReference type="Pfam" id="PF00069">
    <property type="entry name" value="Pkinase"/>
    <property type="match status" value="1"/>
</dbReference>
<organism evidence="10 11">
    <name type="scientific">Emiliania huxleyi (strain CCMP1516)</name>
    <dbReference type="NCBI Taxonomy" id="280463"/>
    <lineage>
        <taxon>Eukaryota</taxon>
        <taxon>Haptista</taxon>
        <taxon>Haptophyta</taxon>
        <taxon>Prymnesiophyceae</taxon>
        <taxon>Isochrysidales</taxon>
        <taxon>Noelaerhabdaceae</taxon>
        <taxon>Emiliania</taxon>
    </lineage>
</organism>
<evidence type="ECO:0000256" key="1">
    <source>
        <dbReference type="ARBA" id="ARBA00022527"/>
    </source>
</evidence>
<reference evidence="10" key="2">
    <citation type="submission" date="2024-10" db="UniProtKB">
        <authorList>
            <consortium name="EnsemblProtists"/>
        </authorList>
    </citation>
    <scope>IDENTIFICATION</scope>
</reference>
<dbReference type="GO" id="GO:0005524">
    <property type="term" value="F:ATP binding"/>
    <property type="evidence" value="ECO:0007669"/>
    <property type="project" value="UniProtKB-UniRule"/>
</dbReference>
<dbReference type="GeneID" id="17271913"/>
<dbReference type="KEGG" id="ehx:EMIHUDRAFT_435041"/>
<evidence type="ECO:0000256" key="5">
    <source>
        <dbReference type="ARBA" id="ARBA00022840"/>
    </source>
</evidence>
<keyword evidence="2" id="KW-0808">Transferase</keyword>
<dbReference type="Gene3D" id="1.10.510.10">
    <property type="entry name" value="Transferase(Phosphotransferase) domain 1"/>
    <property type="match status" value="1"/>
</dbReference>
<reference evidence="11" key="1">
    <citation type="journal article" date="2013" name="Nature">
        <title>Pan genome of the phytoplankton Emiliania underpins its global distribution.</title>
        <authorList>
            <person name="Read B.A."/>
            <person name="Kegel J."/>
            <person name="Klute M.J."/>
            <person name="Kuo A."/>
            <person name="Lefebvre S.C."/>
            <person name="Maumus F."/>
            <person name="Mayer C."/>
            <person name="Miller J."/>
            <person name="Monier A."/>
            <person name="Salamov A."/>
            <person name="Young J."/>
            <person name="Aguilar M."/>
            <person name="Claverie J.M."/>
            <person name="Frickenhaus S."/>
            <person name="Gonzalez K."/>
            <person name="Herman E.K."/>
            <person name="Lin Y.C."/>
            <person name="Napier J."/>
            <person name="Ogata H."/>
            <person name="Sarno A.F."/>
            <person name="Shmutz J."/>
            <person name="Schroeder D."/>
            <person name="de Vargas C."/>
            <person name="Verret F."/>
            <person name="von Dassow P."/>
            <person name="Valentin K."/>
            <person name="Van de Peer Y."/>
            <person name="Wheeler G."/>
            <person name="Dacks J.B."/>
            <person name="Delwiche C.F."/>
            <person name="Dyhrman S.T."/>
            <person name="Glockner G."/>
            <person name="John U."/>
            <person name="Richards T."/>
            <person name="Worden A.Z."/>
            <person name="Zhang X."/>
            <person name="Grigoriev I.V."/>
            <person name="Allen A.E."/>
            <person name="Bidle K."/>
            <person name="Borodovsky M."/>
            <person name="Bowler C."/>
            <person name="Brownlee C."/>
            <person name="Cock J.M."/>
            <person name="Elias M."/>
            <person name="Gladyshev V.N."/>
            <person name="Groth M."/>
            <person name="Guda C."/>
            <person name="Hadaegh A."/>
            <person name="Iglesias-Rodriguez M.D."/>
            <person name="Jenkins J."/>
            <person name="Jones B.M."/>
            <person name="Lawson T."/>
            <person name="Leese F."/>
            <person name="Lindquist E."/>
            <person name="Lobanov A."/>
            <person name="Lomsadze A."/>
            <person name="Malik S.B."/>
            <person name="Marsh M.E."/>
            <person name="Mackinder L."/>
            <person name="Mock T."/>
            <person name="Mueller-Roeber B."/>
            <person name="Pagarete A."/>
            <person name="Parker M."/>
            <person name="Probert I."/>
            <person name="Quesneville H."/>
            <person name="Raines C."/>
            <person name="Rensing S.A."/>
            <person name="Riano-Pachon D.M."/>
            <person name="Richier S."/>
            <person name="Rokitta S."/>
            <person name="Shiraiwa Y."/>
            <person name="Soanes D.M."/>
            <person name="van der Giezen M."/>
            <person name="Wahlund T.M."/>
            <person name="Williams B."/>
            <person name="Wilson W."/>
            <person name="Wolfe G."/>
            <person name="Wurch L.L."/>
        </authorList>
    </citation>
    <scope>NUCLEOTIDE SEQUENCE</scope>
</reference>
<evidence type="ECO:0000256" key="7">
    <source>
        <dbReference type="RuleBase" id="RU000304"/>
    </source>
</evidence>
<accession>A0A0D3JS82</accession>
<proteinExistence type="inferred from homology"/>
<evidence type="ECO:0000256" key="6">
    <source>
        <dbReference type="PROSITE-ProRule" id="PRU10141"/>
    </source>
</evidence>
<dbReference type="Proteomes" id="UP000013827">
    <property type="component" value="Unassembled WGS sequence"/>
</dbReference>
<dbReference type="GO" id="GO:0004674">
    <property type="term" value="F:protein serine/threonine kinase activity"/>
    <property type="evidence" value="ECO:0007669"/>
    <property type="project" value="UniProtKB-KW"/>
</dbReference>
<name>A0A0D3JS82_EMIH1</name>
<evidence type="ECO:0000256" key="2">
    <source>
        <dbReference type="ARBA" id="ARBA00022679"/>
    </source>
</evidence>
<feature type="region of interest" description="Disordered" evidence="8">
    <location>
        <begin position="353"/>
        <end position="390"/>
    </location>
</feature>
<dbReference type="InterPro" id="IPR008271">
    <property type="entry name" value="Ser/Thr_kinase_AS"/>
</dbReference>
<dbReference type="InterPro" id="IPR011009">
    <property type="entry name" value="Kinase-like_dom_sf"/>
</dbReference>
<evidence type="ECO:0000313" key="10">
    <source>
        <dbReference type="EnsemblProtists" id="EOD26367"/>
    </source>
</evidence>
<dbReference type="EnsemblProtists" id="EOD26367">
    <property type="protein sequence ID" value="EOD26367"/>
    <property type="gene ID" value="EMIHUDRAFT_435041"/>
</dbReference>
<dbReference type="AlphaFoldDB" id="A0A0D3JS82"/>
<dbReference type="InterPro" id="IPR000719">
    <property type="entry name" value="Prot_kinase_dom"/>
</dbReference>
<dbReference type="PANTHER" id="PTHR24349">
    <property type="entry name" value="SERINE/THREONINE-PROTEIN KINASE"/>
    <property type="match status" value="1"/>
</dbReference>
<evidence type="ECO:0000313" key="11">
    <source>
        <dbReference type="Proteomes" id="UP000013827"/>
    </source>
</evidence>
<feature type="compositionally biased region" description="Basic and acidic residues" evidence="8">
    <location>
        <begin position="353"/>
        <end position="362"/>
    </location>
</feature>
<dbReference type="SMART" id="SM00220">
    <property type="entry name" value="S_TKc"/>
    <property type="match status" value="1"/>
</dbReference>
<keyword evidence="1 7" id="KW-0723">Serine/threonine-protein kinase</keyword>
<dbReference type="eggNOG" id="KOG0583">
    <property type="taxonomic scope" value="Eukaryota"/>
</dbReference>